<feature type="compositionally biased region" description="Acidic residues" evidence="10">
    <location>
        <begin position="549"/>
        <end position="562"/>
    </location>
</feature>
<dbReference type="PROSITE" id="PS50259">
    <property type="entry name" value="G_PROTEIN_RECEP_F3_4"/>
    <property type="match status" value="1"/>
</dbReference>
<dbReference type="PRINTS" id="PR00248">
    <property type="entry name" value="GPCRMGR"/>
</dbReference>
<dbReference type="EMBL" id="JBAMIC010000002">
    <property type="protein sequence ID" value="KAK7111328.1"/>
    <property type="molecule type" value="Genomic_DNA"/>
</dbReference>
<keyword evidence="7" id="KW-0675">Receptor</keyword>
<evidence type="ECO:0000256" key="2">
    <source>
        <dbReference type="ARBA" id="ARBA00022475"/>
    </source>
</evidence>
<keyword evidence="9" id="KW-0807">Transducer</keyword>
<evidence type="ECO:0000256" key="3">
    <source>
        <dbReference type="ARBA" id="ARBA00022692"/>
    </source>
</evidence>
<evidence type="ECO:0000259" key="13">
    <source>
        <dbReference type="PROSITE" id="PS50259"/>
    </source>
</evidence>
<evidence type="ECO:0000256" key="11">
    <source>
        <dbReference type="SAM" id="Phobius"/>
    </source>
</evidence>
<dbReference type="SUPFAM" id="SSF53822">
    <property type="entry name" value="Periplasmic binding protein-like I"/>
    <property type="match status" value="1"/>
</dbReference>
<dbReference type="GO" id="GO:0005886">
    <property type="term" value="C:plasma membrane"/>
    <property type="evidence" value="ECO:0007669"/>
    <property type="project" value="UniProtKB-SubCell"/>
</dbReference>
<keyword evidence="2" id="KW-1003">Cell membrane</keyword>
<keyword evidence="8" id="KW-0325">Glycoprotein</keyword>
<dbReference type="Pfam" id="PF00003">
    <property type="entry name" value="7tm_3"/>
    <property type="match status" value="1"/>
</dbReference>
<evidence type="ECO:0000313" key="14">
    <source>
        <dbReference type="EMBL" id="KAK7111328.1"/>
    </source>
</evidence>
<comment type="subcellular location">
    <subcellularLocation>
        <location evidence="1">Cell membrane</location>
        <topology evidence="1">Multi-pass membrane protein</topology>
    </subcellularLocation>
</comment>
<feature type="region of interest" description="Disordered" evidence="10">
    <location>
        <begin position="544"/>
        <end position="572"/>
    </location>
</feature>
<dbReference type="GO" id="GO:0004930">
    <property type="term" value="F:G protein-coupled receptor activity"/>
    <property type="evidence" value="ECO:0007669"/>
    <property type="project" value="UniProtKB-KW"/>
</dbReference>
<evidence type="ECO:0000313" key="15">
    <source>
        <dbReference type="Proteomes" id="UP001374579"/>
    </source>
</evidence>
<keyword evidence="6 11" id="KW-0472">Membrane</keyword>
<feature type="transmembrane region" description="Helical" evidence="11">
    <location>
        <begin position="814"/>
        <end position="835"/>
    </location>
</feature>
<feature type="transmembrane region" description="Helical" evidence="11">
    <location>
        <begin position="691"/>
        <end position="710"/>
    </location>
</feature>
<dbReference type="PANTHER" id="PTHR24060">
    <property type="entry name" value="METABOTROPIC GLUTAMATE RECEPTOR"/>
    <property type="match status" value="1"/>
</dbReference>
<keyword evidence="12" id="KW-0732">Signal</keyword>
<organism evidence="14 15">
    <name type="scientific">Littorina saxatilis</name>
    <dbReference type="NCBI Taxonomy" id="31220"/>
    <lineage>
        <taxon>Eukaryota</taxon>
        <taxon>Metazoa</taxon>
        <taxon>Spiralia</taxon>
        <taxon>Lophotrochozoa</taxon>
        <taxon>Mollusca</taxon>
        <taxon>Gastropoda</taxon>
        <taxon>Caenogastropoda</taxon>
        <taxon>Littorinimorpha</taxon>
        <taxon>Littorinoidea</taxon>
        <taxon>Littorinidae</taxon>
        <taxon>Littorina</taxon>
    </lineage>
</organism>
<feature type="chain" id="PRO_5042872004" description="G-protein coupled receptors family 3 profile domain-containing protein" evidence="12">
    <location>
        <begin position="41"/>
        <end position="933"/>
    </location>
</feature>
<evidence type="ECO:0000256" key="7">
    <source>
        <dbReference type="ARBA" id="ARBA00023170"/>
    </source>
</evidence>
<evidence type="ECO:0000256" key="5">
    <source>
        <dbReference type="ARBA" id="ARBA00023040"/>
    </source>
</evidence>
<proteinExistence type="predicted"/>
<protein>
    <recommendedName>
        <fullName evidence="13">G-protein coupled receptors family 3 profile domain-containing protein</fullName>
    </recommendedName>
</protein>
<dbReference type="AlphaFoldDB" id="A0AAN9BTT2"/>
<accession>A0AAN9BTT2</accession>
<evidence type="ECO:0000256" key="8">
    <source>
        <dbReference type="ARBA" id="ARBA00023180"/>
    </source>
</evidence>
<keyword evidence="5" id="KW-0297">G-protein coupled receptor</keyword>
<dbReference type="Gene3D" id="3.40.50.2300">
    <property type="match status" value="2"/>
</dbReference>
<feature type="domain" description="G-protein coupled receptors family 3 profile" evidence="13">
    <location>
        <begin position="653"/>
        <end position="907"/>
    </location>
</feature>
<feature type="transmembrane region" description="Helical" evidence="11">
    <location>
        <begin position="716"/>
        <end position="738"/>
    </location>
</feature>
<dbReference type="InterPro" id="IPR001828">
    <property type="entry name" value="ANF_lig-bd_rcpt"/>
</dbReference>
<keyword evidence="3 11" id="KW-0812">Transmembrane</keyword>
<evidence type="ECO:0000256" key="9">
    <source>
        <dbReference type="ARBA" id="ARBA00023224"/>
    </source>
</evidence>
<feature type="transmembrane region" description="Helical" evidence="11">
    <location>
        <begin position="874"/>
        <end position="896"/>
    </location>
</feature>
<evidence type="ECO:0000256" key="12">
    <source>
        <dbReference type="SAM" id="SignalP"/>
    </source>
</evidence>
<keyword evidence="4 11" id="KW-1133">Transmembrane helix</keyword>
<gene>
    <name evidence="14" type="ORF">V1264_010982</name>
</gene>
<comment type="caution">
    <text evidence="14">The sequence shown here is derived from an EMBL/GenBank/DDBJ whole genome shotgun (WGS) entry which is preliminary data.</text>
</comment>
<keyword evidence="15" id="KW-1185">Reference proteome</keyword>
<feature type="transmembrane region" description="Helical" evidence="11">
    <location>
        <begin position="646"/>
        <end position="670"/>
    </location>
</feature>
<dbReference type="InterPro" id="IPR050726">
    <property type="entry name" value="mGluR"/>
</dbReference>
<dbReference type="InterPro" id="IPR038550">
    <property type="entry name" value="GPCR_3_9-Cys_sf"/>
</dbReference>
<dbReference type="Pfam" id="PF01094">
    <property type="entry name" value="ANF_receptor"/>
    <property type="match status" value="1"/>
</dbReference>
<evidence type="ECO:0000256" key="10">
    <source>
        <dbReference type="SAM" id="MobiDB-lite"/>
    </source>
</evidence>
<evidence type="ECO:0000256" key="6">
    <source>
        <dbReference type="ARBA" id="ARBA00023136"/>
    </source>
</evidence>
<dbReference type="InterPro" id="IPR000337">
    <property type="entry name" value="GPCR_3"/>
</dbReference>
<reference evidence="14 15" key="1">
    <citation type="submission" date="2024-02" db="EMBL/GenBank/DDBJ databases">
        <title>Chromosome-scale genome assembly of the rough periwinkle Littorina saxatilis.</title>
        <authorList>
            <person name="De Jode A."/>
            <person name="Faria R."/>
            <person name="Formenti G."/>
            <person name="Sims Y."/>
            <person name="Smith T.P."/>
            <person name="Tracey A."/>
            <person name="Wood J.M.D."/>
            <person name="Zagrodzka Z.B."/>
            <person name="Johannesson K."/>
            <person name="Butlin R.K."/>
            <person name="Leder E.H."/>
        </authorList>
    </citation>
    <scope>NUCLEOTIDE SEQUENCE [LARGE SCALE GENOMIC DNA]</scope>
    <source>
        <strain evidence="14">Snail1</strain>
        <tissue evidence="14">Muscle</tissue>
    </source>
</reference>
<dbReference type="InterPro" id="IPR017978">
    <property type="entry name" value="GPCR_3_C"/>
</dbReference>
<evidence type="ECO:0000256" key="1">
    <source>
        <dbReference type="ARBA" id="ARBA00004651"/>
    </source>
</evidence>
<name>A0AAN9BTT2_9CAEN</name>
<dbReference type="CDD" id="cd13953">
    <property type="entry name" value="7tm_classC_mGluR-like"/>
    <property type="match status" value="1"/>
</dbReference>
<dbReference type="InterPro" id="IPR028082">
    <property type="entry name" value="Peripla_BP_I"/>
</dbReference>
<evidence type="ECO:0000256" key="4">
    <source>
        <dbReference type="ARBA" id="ARBA00022989"/>
    </source>
</evidence>
<feature type="transmembrane region" description="Helical" evidence="11">
    <location>
        <begin position="847"/>
        <end position="868"/>
    </location>
</feature>
<feature type="signal peptide" evidence="12">
    <location>
        <begin position="1"/>
        <end position="40"/>
    </location>
</feature>
<dbReference type="Gene3D" id="2.10.50.30">
    <property type="entry name" value="GPCR, family 3, nine cysteines domain"/>
    <property type="match status" value="1"/>
</dbReference>
<sequence>MMSTTTDRSLARHLGEHTAREHSMALTLLLLLSLLHTVRGSGVQLQAETEEIVWERPGDMQLGVVLSLTAFDKDRLCGPRLRRPSALHRLHAIVFALEEINRSDDILPNVTLGFVVMDDCSRDASALLRALHFIPRPGCQGSQGVHGLTSSLQGGTSGGGSSFFKAIQDRSLGVKTYPVVGVLGAELSESSMQMAALLSAFRVPQLSYASSSPFLSDKNKFRFFSRIVPSDRQQAMVIVDMLQQFQWTYVAVVYSYGVYGLSGFRYIRGALEKKGFCLAAAMATESEFTEDDYERLVDDLVSITPKVKVVVLFTVHAGSLLRTVRRKGLAGRFVWLSSDTLVPNVKDYRGYEDVVLGLLLVGFKSAPVKRFEDQFQFTTLRNSNDDPWFVMFFQEMFNCSTNISSPLPPCNPDVPIRQSPLYENNTSVMRAVNSVYTFAYALHNVTQNCTYTSQNVTNCFTPEDLLRSIRSTHFVGENGVMVGIDSSGDGIATYQVRNLRVDNGKYSFTTVGEWEGSRENFSFLNKQDIMWHPGFNRLARKHVQVSDNASEEEEEEEKEEEKEDCRGDEDCVPSSSCSEQCRAGYQAVPTWPRCCLVCKKCRENEYTYVRDVRDSLPTCHACPSEGNFSWPDPDTRKTCHPIPVSYVSFTSPLGLTLMALDLLVLALVLTCSTLYIRSRTSRLIKATSRELSAVMLLGHLLACLAVPVFLVKPSSASCLVAHMAFHVSLTLVYAPLLVKINRIYRIFVSGKRSARKLRFIGSGFQLLVSLGVVVVHLLFITTWMILIPPSQVTRMPNVNEKYVELVCVVSERGFLASLVINLVLMAACAVHSLSTRRLPANYNEAKFIMICVYTIAVLWLSFLATYFVMDNGVVHTLCLALALLVNVISCQLFLFVPKLYAVYKIPSSKLHVVNDALDKNKNQNERISESSMQ</sequence>
<feature type="transmembrane region" description="Helical" evidence="11">
    <location>
        <begin position="759"/>
        <end position="786"/>
    </location>
</feature>
<dbReference type="Proteomes" id="UP001374579">
    <property type="component" value="Unassembled WGS sequence"/>
</dbReference>